<gene>
    <name evidence="4" type="primary">LOC115228427</name>
</gene>
<dbReference type="PROSITE" id="PS50280">
    <property type="entry name" value="SET"/>
    <property type="match status" value="1"/>
</dbReference>
<evidence type="ECO:0000259" key="2">
    <source>
        <dbReference type="PROSITE" id="PS50280"/>
    </source>
</evidence>
<dbReference type="GO" id="GO:0042799">
    <property type="term" value="F:histone H4K20 methyltransferase activity"/>
    <property type="evidence" value="ECO:0007669"/>
    <property type="project" value="TreeGrafter"/>
</dbReference>
<evidence type="ECO:0000313" key="3">
    <source>
        <dbReference type="Proteomes" id="UP000515154"/>
    </source>
</evidence>
<feature type="region of interest" description="Disordered" evidence="1">
    <location>
        <begin position="1"/>
        <end position="27"/>
    </location>
</feature>
<dbReference type="Gene3D" id="2.170.270.10">
    <property type="entry name" value="SET domain"/>
    <property type="match status" value="1"/>
</dbReference>
<dbReference type="PANTHER" id="PTHR46167">
    <property type="entry name" value="N-LYSINE METHYLTRANSFERASE KMT5A"/>
    <property type="match status" value="1"/>
</dbReference>
<dbReference type="KEGG" id="osn:115228427"/>
<reference evidence="4" key="1">
    <citation type="submission" date="2025-08" db="UniProtKB">
        <authorList>
            <consortium name="RefSeq"/>
        </authorList>
    </citation>
    <scope>IDENTIFICATION</scope>
</reference>
<feature type="compositionally biased region" description="Basic residues" evidence="1">
    <location>
        <begin position="1"/>
        <end position="20"/>
    </location>
</feature>
<keyword evidence="3" id="KW-1185">Reference proteome</keyword>
<dbReference type="GO" id="GO:0005700">
    <property type="term" value="C:polytene chromosome"/>
    <property type="evidence" value="ECO:0007669"/>
    <property type="project" value="TreeGrafter"/>
</dbReference>
<organism evidence="3 4">
    <name type="scientific">Octopus sinensis</name>
    <name type="common">East Asian common octopus</name>
    <dbReference type="NCBI Taxonomy" id="2607531"/>
    <lineage>
        <taxon>Eukaryota</taxon>
        <taxon>Metazoa</taxon>
        <taxon>Spiralia</taxon>
        <taxon>Lophotrochozoa</taxon>
        <taxon>Mollusca</taxon>
        <taxon>Cephalopoda</taxon>
        <taxon>Coleoidea</taxon>
        <taxon>Octopodiformes</taxon>
        <taxon>Octopoda</taxon>
        <taxon>Incirrata</taxon>
        <taxon>Octopodidae</taxon>
        <taxon>Octopus</taxon>
    </lineage>
</organism>
<name>A0A7E6EHS6_9MOLL</name>
<dbReference type="SUPFAM" id="SSF82199">
    <property type="entry name" value="SET domain"/>
    <property type="match status" value="1"/>
</dbReference>
<feature type="domain" description="SET" evidence="2">
    <location>
        <begin position="57"/>
        <end position="186"/>
    </location>
</feature>
<dbReference type="RefSeq" id="XP_036354824.1">
    <property type="nucleotide sequence ID" value="XM_036498931.1"/>
</dbReference>
<dbReference type="AlphaFoldDB" id="A0A7E6EHS6"/>
<dbReference type="Proteomes" id="UP000515154">
    <property type="component" value="Unplaced"/>
</dbReference>
<accession>A0A7E6EHS6</accession>
<evidence type="ECO:0000313" key="4">
    <source>
        <dbReference type="RefSeq" id="XP_036354824.1"/>
    </source>
</evidence>
<dbReference type="Pfam" id="PF00856">
    <property type="entry name" value="SET"/>
    <property type="match status" value="1"/>
</dbReference>
<dbReference type="InterPro" id="IPR046341">
    <property type="entry name" value="SET_dom_sf"/>
</dbReference>
<dbReference type="GO" id="GO:0006357">
    <property type="term" value="P:regulation of transcription by RNA polymerase II"/>
    <property type="evidence" value="ECO:0007669"/>
    <property type="project" value="TreeGrafter"/>
</dbReference>
<sequence>MLDSRKRRNQQAKKPSSKTKKLTDYWSPRKSKRLIEKKQNVIEHKKLESKILEQREEDLSIKSFPIKGRGVVADRDFPSGQFVVEYIGELINASIAKKREKIYEQDNKDCYLFYFEYNNRHYWYNIYLICSIDSTEESGRIGRLVNHSRINPNCKSRLMVVGGVPRITLWTCKDVHKGEEFVFDYGDKSASSLKAFSWLANT</sequence>
<protein>
    <submittedName>
        <fullName evidence="4">N-lysine methyltransferase KMT5A-like</fullName>
    </submittedName>
</protein>
<proteinExistence type="predicted"/>
<dbReference type="PANTHER" id="PTHR46167:SF1">
    <property type="entry name" value="N-LYSINE METHYLTRANSFERASE KMT5A"/>
    <property type="match status" value="1"/>
</dbReference>
<dbReference type="GO" id="GO:0005634">
    <property type="term" value="C:nucleus"/>
    <property type="evidence" value="ECO:0007669"/>
    <property type="project" value="TreeGrafter"/>
</dbReference>
<evidence type="ECO:0000256" key="1">
    <source>
        <dbReference type="SAM" id="MobiDB-lite"/>
    </source>
</evidence>
<dbReference type="InterPro" id="IPR001214">
    <property type="entry name" value="SET_dom"/>
</dbReference>
<dbReference type="InterPro" id="IPR051760">
    <property type="entry name" value="KMT5A"/>
</dbReference>
<dbReference type="SMART" id="SM00317">
    <property type="entry name" value="SET"/>
    <property type="match status" value="1"/>
</dbReference>
<dbReference type="GO" id="GO:0043516">
    <property type="term" value="P:regulation of DNA damage response, signal transduction by p53 class mediator"/>
    <property type="evidence" value="ECO:0007669"/>
    <property type="project" value="TreeGrafter"/>
</dbReference>